<dbReference type="STRING" id="235985.SAMN05414137_101622"/>
<evidence type="ECO:0000313" key="6">
    <source>
        <dbReference type="Proteomes" id="UP000183015"/>
    </source>
</evidence>
<dbReference type="RefSeq" id="WP_042456924.1">
    <property type="nucleotide sequence ID" value="NZ_BBPN01000044.1"/>
</dbReference>
<gene>
    <name evidence="5" type="ORF">SAMN05414137_101622</name>
</gene>
<keyword evidence="6" id="KW-1185">Reference proteome</keyword>
<evidence type="ECO:0000259" key="3">
    <source>
        <dbReference type="Pfam" id="PF24401"/>
    </source>
</evidence>
<dbReference type="InterPro" id="IPR056507">
    <property type="entry name" value="wHTH-HSP90_Na-assoc"/>
</dbReference>
<dbReference type="Proteomes" id="UP000183015">
    <property type="component" value="Unassembled WGS sequence"/>
</dbReference>
<dbReference type="EMBL" id="FOAZ01000001">
    <property type="protein sequence ID" value="SEK35388.1"/>
    <property type="molecule type" value="Genomic_DNA"/>
</dbReference>
<evidence type="ECO:0000259" key="4">
    <source>
        <dbReference type="Pfam" id="PF24410"/>
    </source>
</evidence>
<dbReference type="SUPFAM" id="SSF52129">
    <property type="entry name" value="Caspase-like"/>
    <property type="match status" value="1"/>
</dbReference>
<dbReference type="InterPro" id="IPR011600">
    <property type="entry name" value="Pept_C14_caspase"/>
</dbReference>
<feature type="domain" description="Peptidase C14 caspase" evidence="2">
    <location>
        <begin position="4"/>
        <end position="233"/>
    </location>
</feature>
<reference evidence="6" key="1">
    <citation type="submission" date="2016-10" db="EMBL/GenBank/DDBJ databases">
        <authorList>
            <person name="Varghese N."/>
        </authorList>
    </citation>
    <scope>NUCLEOTIDE SEQUENCE [LARGE SCALE GENOMIC DNA]</scope>
    <source>
        <strain evidence="6">DSM 45096 / BCRC 16803 / CGMCC 4.1857 / CIP 109030 / JCM 12277 / KCTC 19219 / NBRC 100920 / 33214</strain>
    </source>
</reference>
<dbReference type="GO" id="GO:0006508">
    <property type="term" value="P:proteolysis"/>
    <property type="evidence" value="ECO:0007669"/>
    <property type="project" value="InterPro"/>
</dbReference>
<evidence type="ECO:0000313" key="5">
    <source>
        <dbReference type="EMBL" id="SEK35388.1"/>
    </source>
</evidence>
<feature type="domain" description="wHTH-Hsp90 Na associated" evidence="4">
    <location>
        <begin position="1648"/>
        <end position="1698"/>
    </location>
</feature>
<protein>
    <submittedName>
        <fullName evidence="5">Caspase domain-containing protein</fullName>
    </submittedName>
</protein>
<feature type="region of interest" description="Disordered" evidence="1">
    <location>
        <begin position="1715"/>
        <end position="1735"/>
    </location>
</feature>
<dbReference type="Pfam" id="PF00656">
    <property type="entry name" value="Peptidase_C14"/>
    <property type="match status" value="1"/>
</dbReference>
<dbReference type="PRINTS" id="PR00775">
    <property type="entry name" value="HEATSHOCK90"/>
</dbReference>
<evidence type="ECO:0000256" key="1">
    <source>
        <dbReference type="SAM" id="MobiDB-lite"/>
    </source>
</evidence>
<dbReference type="SUPFAM" id="SSF55874">
    <property type="entry name" value="ATPase domain of HSP90 chaperone/DNA topoisomerase II/histidine kinase"/>
    <property type="match status" value="1"/>
</dbReference>
<dbReference type="InterPro" id="IPR020575">
    <property type="entry name" value="Hsp90_N"/>
</dbReference>
<dbReference type="Pfam" id="PF24401">
    <property type="entry name" value="iHD-CE"/>
    <property type="match status" value="1"/>
</dbReference>
<sequence>MGERRALVVAVPRYELNEKFADLSTIVHQDVEHLQAALTSSHYNVEVLGLDRDKAANKSAIRSAISRTACTAPEGATLLVHFTGHGLADLEGTDYLVPADAQLKWDTSPPRIDPDSLLGLDLDSLLAGCRAETVLFTVDACRVDAADGGQPGWGRAPVFPAYPTRVAVLFGCGPDEECGSDEEQGSHFSRALAEALQADSPPRTLAEVLDSTKRRTVELARAAGQGRQQPVEQYHPSAHADDIGAVELCSGRTLHEDWATAVRDAQLWAAVECGDARRRELQAALDALVSRCAEGCTRASAGRTDPWADPDYPVRVLTRGLRLLVAPSETKGGPLLDPGEFAVLAAAPFVREAVYAYGLKALQDVEPLSLEPAVGPIALEQRRADLEQTWAAHPMVWRKGRELAERGRVEEARAVASWLLHRHLRGQESLWETYAPVLLKQLSLTLLGDPAGDQPASRSAAPELVDELIRITRSVGLMPSQPYEDEEASAGERWRLKELRTVCADRTDEVSERWRPEQLSRLLGLAGLLAGDLCELPGVLVDNIGVADGLTPAQAVAAARELRWTRDEHTNTFDLQLACPHPAVHAALTTLTTWSDDAVQLVRRNRRPDHDDVFRFVPSRVTDTGLRPGYDPDSKSDAYALPLMRFSLAEDEMRELLMGPRLYGDRDLALRELYQNALDACRYRLARARYAAKAQGASIGWEGEIVFRQGTDAAGRSYVECEDNGVGMSRRTLHGTFARAGRRFEQSREFRQEQARWRRADAELRLYPNSRFGIGVFSYFMMADEISIFTRATDEYGQAASGAPRGLRVDIASTGSLFRIKEGDRSVPAGGTRVRLYVQDGSVDVAEVLAALVWRSEFALRVERDGVVVRRWEPGRLYYNGEGNQAVAAAEDLWWVPDEGQLLADGLVVGRIKRSTSQGPALDVRRPGPPVPHGCVVNLHGRHAPELSASRTEFLTWPKEHVAALIRSASADFVKPPWFNLQWLWRLVESEEPAATLIARQLLARDETVRTGPHWIAWSDVPMRQVGLFCLDSYVADGKVRIWEHMEERDSRWFTRAVIGWRTAVLRGCNIGLKGLPTASWPMPETLGGYPEPGGWEGRIPQSTSGLSWVFKAAVPGPNEPSTLGQWLQRLARWSIVGLRVPDGIDRERAHATLLDESDREILRALLRVASADGMPEAVGVLRVLGIFSVDRGLPIPEALERARRFRELGIPLEVPAFLPAPPPDRPVTREELRCLRRHPDLWAPGDPMRASVEFDGSTYDRVVRDYAWLGLRHEAPVGGETRSVSLDDVAEADLRAFDLDRWDEVSRLTPTRLARASAKLALSCDEVLARHAKLLAELGVTIPEPDLFADRVFSGQELALLGGQKPREVDLDAVPMSLVDTAHAVRSIGTDPVLIREAARGLVELGLLDGRVNDSLDAWLDWREGEWDLLPDGASSDVDLPRVIRLVSDVVELPNVKQMFTAPYAVTAAFKTGRDAADVYAALRRIGPTVGVDVPPVPEGIHTLTGVRPTRADAEACIRVAELMALAERSADAYPQTLLGAAVLTRHALDSGWTLGDSVTALNRYAPLGSLRWGELSGEEWEAHRPTPHDVALFGPDLIGGGPVTPLDLLRVAARFGWSLDRAWRRITMYRPLGVELAVPEPELDVVPGWEDLILLSERLSGRAPVVTGGITPERVALLAREVERPTCWVRDRYALYADLFGLTLPDSCPDEPLPMPEAVPFRPDAAPGGDAHG</sequence>
<dbReference type="eggNOG" id="COG0326">
    <property type="taxonomic scope" value="Bacteria"/>
</dbReference>
<dbReference type="InterPro" id="IPR036890">
    <property type="entry name" value="HATPase_C_sf"/>
</dbReference>
<dbReference type="Gene3D" id="3.40.50.1460">
    <property type="match status" value="1"/>
</dbReference>
<dbReference type="eggNOG" id="COG4249">
    <property type="taxonomic scope" value="Bacteria"/>
</dbReference>
<accession>A0A1H7GB94</accession>
<name>A0A1H7GB94_STRJI</name>
<dbReference type="InterPro" id="IPR029030">
    <property type="entry name" value="Caspase-like_dom_sf"/>
</dbReference>
<feature type="domain" description="iHD-CE" evidence="3">
    <location>
        <begin position="258"/>
        <end position="628"/>
    </location>
</feature>
<dbReference type="InterPro" id="IPR056506">
    <property type="entry name" value="iHD-CE"/>
</dbReference>
<dbReference type="GO" id="GO:0004197">
    <property type="term" value="F:cysteine-type endopeptidase activity"/>
    <property type="evidence" value="ECO:0007669"/>
    <property type="project" value="InterPro"/>
</dbReference>
<organism evidence="5 6">
    <name type="scientific">Streptacidiphilus jiangxiensis</name>
    <dbReference type="NCBI Taxonomy" id="235985"/>
    <lineage>
        <taxon>Bacteria</taxon>
        <taxon>Bacillati</taxon>
        <taxon>Actinomycetota</taxon>
        <taxon>Actinomycetes</taxon>
        <taxon>Kitasatosporales</taxon>
        <taxon>Streptomycetaceae</taxon>
        <taxon>Streptacidiphilus</taxon>
    </lineage>
</organism>
<evidence type="ECO:0000259" key="2">
    <source>
        <dbReference type="Pfam" id="PF00656"/>
    </source>
</evidence>
<dbReference type="Gene3D" id="3.30.565.10">
    <property type="entry name" value="Histidine kinase-like ATPase, C-terminal domain"/>
    <property type="match status" value="1"/>
</dbReference>
<dbReference type="Pfam" id="PF24410">
    <property type="entry name" value="wHTH-HSP90_Na-assoc"/>
    <property type="match status" value="1"/>
</dbReference>
<proteinExistence type="predicted"/>